<dbReference type="CDD" id="cd00483">
    <property type="entry name" value="HPPK"/>
    <property type="match status" value="1"/>
</dbReference>
<dbReference type="Gene3D" id="3.30.70.560">
    <property type="entry name" value="7,8-Dihydro-6-hydroxymethylpterin-pyrophosphokinase HPPK"/>
    <property type="match status" value="1"/>
</dbReference>
<accession>A0A3Q8ETX5</accession>
<dbReference type="GO" id="GO:0046656">
    <property type="term" value="P:folic acid biosynthetic process"/>
    <property type="evidence" value="ECO:0007669"/>
    <property type="project" value="UniProtKB-KW"/>
</dbReference>
<keyword evidence="15" id="KW-1185">Reference proteome</keyword>
<keyword evidence="8" id="KW-0067">ATP-binding</keyword>
<proteinExistence type="inferred from homology"/>
<keyword evidence="7 14" id="KW-0418">Kinase</keyword>
<dbReference type="EMBL" id="CP025628">
    <property type="protein sequence ID" value="AWD32649.1"/>
    <property type="molecule type" value="Genomic_DNA"/>
</dbReference>
<evidence type="ECO:0000259" key="13">
    <source>
        <dbReference type="Pfam" id="PF01288"/>
    </source>
</evidence>
<dbReference type="InterPro" id="IPR000550">
    <property type="entry name" value="Hppk"/>
</dbReference>
<comment type="pathway">
    <text evidence="1">Cofactor biosynthesis; tetrahydrofolate biosynthesis; 2-amino-4-hydroxy-6-hydroxymethyl-7,8-dihydropteridine diphosphate from 7,8-dihydroneopterin triphosphate: step 4/4.</text>
</comment>
<organism evidence="14 15">
    <name type="scientific">Candidatus Kinetoplastidibacterium kentomonadis</name>
    <dbReference type="NCBI Taxonomy" id="1576550"/>
    <lineage>
        <taxon>Bacteria</taxon>
        <taxon>Pseudomonadati</taxon>
        <taxon>Pseudomonadota</taxon>
        <taxon>Betaproteobacteria</taxon>
        <taxon>Candidatus Kinetoplastidibacterium</taxon>
    </lineage>
</organism>
<evidence type="ECO:0000313" key="14">
    <source>
        <dbReference type="EMBL" id="AWD32649.1"/>
    </source>
</evidence>
<name>A0A3Q8ETX5_9PROT</name>
<dbReference type="OrthoDB" id="9808041at2"/>
<comment type="similarity">
    <text evidence="2">Belongs to the HPPK family.</text>
</comment>
<dbReference type="RefSeq" id="WP_108674050.1">
    <property type="nucleotide sequence ID" value="NZ_CP025628.1"/>
</dbReference>
<dbReference type="InterPro" id="IPR035907">
    <property type="entry name" value="Hppk_sf"/>
</dbReference>
<evidence type="ECO:0000256" key="5">
    <source>
        <dbReference type="ARBA" id="ARBA00022679"/>
    </source>
</evidence>
<dbReference type="PANTHER" id="PTHR43071">
    <property type="entry name" value="2-AMINO-4-HYDROXY-6-HYDROXYMETHYLDIHYDROPTERIDINE PYROPHOSPHOKINASE"/>
    <property type="match status" value="1"/>
</dbReference>
<dbReference type="PANTHER" id="PTHR43071:SF1">
    <property type="entry name" value="2-AMINO-4-HYDROXY-6-HYDROXYMETHYLDIHYDROPTERIDINE PYROPHOSPHOKINASE"/>
    <property type="match status" value="1"/>
</dbReference>
<evidence type="ECO:0000256" key="7">
    <source>
        <dbReference type="ARBA" id="ARBA00022777"/>
    </source>
</evidence>
<protein>
    <recommendedName>
        <fullName evidence="4">2-amino-4-hydroxy-6-hydroxymethyldihydropteridine pyrophosphokinase</fullName>
        <ecNumber evidence="3">2.7.6.3</ecNumber>
    </recommendedName>
    <alternativeName>
        <fullName evidence="11">6-hydroxymethyl-7,8-dihydropterin pyrophosphokinase</fullName>
    </alternativeName>
    <alternativeName>
        <fullName evidence="12">7,8-dihydro-6-hydroxymethylpterin-pyrophosphokinase</fullName>
    </alternativeName>
</protein>
<evidence type="ECO:0000256" key="8">
    <source>
        <dbReference type="ARBA" id="ARBA00022840"/>
    </source>
</evidence>
<dbReference type="GO" id="GO:0016301">
    <property type="term" value="F:kinase activity"/>
    <property type="evidence" value="ECO:0007669"/>
    <property type="project" value="UniProtKB-KW"/>
</dbReference>
<dbReference type="Pfam" id="PF01288">
    <property type="entry name" value="HPPK"/>
    <property type="match status" value="1"/>
</dbReference>
<dbReference type="EC" id="2.7.6.3" evidence="3"/>
<evidence type="ECO:0000256" key="1">
    <source>
        <dbReference type="ARBA" id="ARBA00005051"/>
    </source>
</evidence>
<dbReference type="GO" id="GO:0005524">
    <property type="term" value="F:ATP binding"/>
    <property type="evidence" value="ECO:0007669"/>
    <property type="project" value="UniProtKB-KW"/>
</dbReference>
<evidence type="ECO:0000256" key="3">
    <source>
        <dbReference type="ARBA" id="ARBA00013253"/>
    </source>
</evidence>
<dbReference type="AlphaFoldDB" id="A0A3Q8ETX5"/>
<dbReference type="GO" id="GO:0046654">
    <property type="term" value="P:tetrahydrofolate biosynthetic process"/>
    <property type="evidence" value="ECO:0007669"/>
    <property type="project" value="UniProtKB-UniPathway"/>
</dbReference>
<dbReference type="Proteomes" id="UP000266796">
    <property type="component" value="Chromosome"/>
</dbReference>
<keyword evidence="9" id="KW-0289">Folate biosynthesis</keyword>
<evidence type="ECO:0000256" key="4">
    <source>
        <dbReference type="ARBA" id="ARBA00016218"/>
    </source>
</evidence>
<keyword evidence="5 14" id="KW-0808">Transferase</keyword>
<evidence type="ECO:0000256" key="11">
    <source>
        <dbReference type="ARBA" id="ARBA00029766"/>
    </source>
</evidence>
<dbReference type="KEGG" id="kso:CKSOR_00543"/>
<evidence type="ECO:0000313" key="15">
    <source>
        <dbReference type="Proteomes" id="UP000266796"/>
    </source>
</evidence>
<dbReference type="GO" id="GO:0003848">
    <property type="term" value="F:2-amino-4-hydroxy-6-hydroxymethyldihydropteridine diphosphokinase activity"/>
    <property type="evidence" value="ECO:0007669"/>
    <property type="project" value="UniProtKB-EC"/>
</dbReference>
<evidence type="ECO:0000256" key="12">
    <source>
        <dbReference type="ARBA" id="ARBA00033413"/>
    </source>
</evidence>
<reference evidence="14 15" key="1">
    <citation type="journal article" date="2018" name="Parasitology">
        <title>The reduced genome of Candidatus Kinetoplastibacterium sorsogonicusi, the endosymbiont of Kentomonas sorsogonicus (Trypanosomatidae): loss of the haem-synthesis pathway.</title>
        <authorList>
            <person name="Silva F.M."/>
            <person name="Kostygov A.Y."/>
            <person name="Spodareva V.V."/>
            <person name="Butenko A."/>
            <person name="Tossou R."/>
            <person name="Lukes J."/>
            <person name="Yurchenko V."/>
            <person name="Alves J.M.P."/>
        </authorList>
    </citation>
    <scope>NUCLEOTIDE SEQUENCE [LARGE SCALE GENOMIC DNA]</scope>
    <source>
        <strain evidence="14 15">MF-08</strain>
    </source>
</reference>
<evidence type="ECO:0000256" key="2">
    <source>
        <dbReference type="ARBA" id="ARBA00005810"/>
    </source>
</evidence>
<evidence type="ECO:0000256" key="6">
    <source>
        <dbReference type="ARBA" id="ARBA00022741"/>
    </source>
</evidence>
<evidence type="ECO:0000256" key="9">
    <source>
        <dbReference type="ARBA" id="ARBA00022909"/>
    </source>
</evidence>
<feature type="domain" description="7,8-dihydro-6-hydroxymethylpterin-pyrophosphokinase" evidence="13">
    <location>
        <begin position="10"/>
        <end position="137"/>
    </location>
</feature>
<dbReference type="UniPathway" id="UPA00077">
    <property type="reaction ID" value="UER00155"/>
</dbReference>
<keyword evidence="6" id="KW-0547">Nucleotide-binding</keyword>
<dbReference type="NCBIfam" id="TIGR01498">
    <property type="entry name" value="folK"/>
    <property type="match status" value="1"/>
</dbReference>
<sequence>MLYHKIHTVYLSLGSNLGDSLFTVKLSIIYIQNIQGILTCKSSPFYKTEPINSTGSYYINTVLMIKTTLSPHILLKKLQFIENLLGRVRNFKNEPRTIDIDILLYDNLKIKTKKLIIPHPLMHLRLFVLKPLFDINPLIKLPMGNIHIFLNKTKNQLIEKI</sequence>
<dbReference type="SUPFAM" id="SSF55083">
    <property type="entry name" value="6-hydroxymethyl-7,8-dihydropterin pyrophosphokinase, HPPK"/>
    <property type="match status" value="1"/>
</dbReference>
<comment type="function">
    <text evidence="10">Catalyzes the transfer of pyrophosphate from adenosine triphosphate (ATP) to 6-hydroxymethyl-7,8-dihydropterin, an enzymatic step in folate biosynthesis pathway.</text>
</comment>
<evidence type="ECO:0000256" key="10">
    <source>
        <dbReference type="ARBA" id="ARBA00029409"/>
    </source>
</evidence>
<gene>
    <name evidence="14" type="primary">folK</name>
    <name evidence="14" type="ORF">CKSOR_00543</name>
</gene>